<reference evidence="4" key="1">
    <citation type="journal article" date="2005" name="Nature">
        <title>The map-based sequence of the rice genome.</title>
        <authorList>
            <consortium name="International rice genome sequencing project (IRGSP)"/>
            <person name="Matsumoto T."/>
            <person name="Wu J."/>
            <person name="Kanamori H."/>
            <person name="Katayose Y."/>
            <person name="Fujisawa M."/>
            <person name="Namiki N."/>
            <person name="Mizuno H."/>
            <person name="Yamamoto K."/>
            <person name="Antonio B.A."/>
            <person name="Baba T."/>
            <person name="Sakata K."/>
            <person name="Nagamura Y."/>
            <person name="Aoki H."/>
            <person name="Arikawa K."/>
            <person name="Arita K."/>
            <person name="Bito T."/>
            <person name="Chiden Y."/>
            <person name="Fujitsuka N."/>
            <person name="Fukunaka R."/>
            <person name="Hamada M."/>
            <person name="Harada C."/>
            <person name="Hayashi A."/>
            <person name="Hijishita S."/>
            <person name="Honda M."/>
            <person name="Hosokawa S."/>
            <person name="Ichikawa Y."/>
            <person name="Idonuma A."/>
            <person name="Iijima M."/>
            <person name="Ikeda M."/>
            <person name="Ikeno M."/>
            <person name="Ito K."/>
            <person name="Ito S."/>
            <person name="Ito T."/>
            <person name="Ito Y."/>
            <person name="Ito Y."/>
            <person name="Iwabuchi A."/>
            <person name="Kamiya K."/>
            <person name="Karasawa W."/>
            <person name="Kurita K."/>
            <person name="Katagiri S."/>
            <person name="Kikuta A."/>
            <person name="Kobayashi H."/>
            <person name="Kobayashi N."/>
            <person name="Machita K."/>
            <person name="Maehara T."/>
            <person name="Masukawa M."/>
            <person name="Mizubayashi T."/>
            <person name="Mukai Y."/>
            <person name="Nagasaki H."/>
            <person name="Nagata Y."/>
            <person name="Naito S."/>
            <person name="Nakashima M."/>
            <person name="Nakama Y."/>
            <person name="Nakamichi Y."/>
            <person name="Nakamura M."/>
            <person name="Meguro A."/>
            <person name="Negishi M."/>
            <person name="Ohta I."/>
            <person name="Ohta T."/>
            <person name="Okamoto M."/>
            <person name="Ono N."/>
            <person name="Saji S."/>
            <person name="Sakaguchi M."/>
            <person name="Sakai K."/>
            <person name="Shibata M."/>
            <person name="Shimokawa T."/>
            <person name="Song J."/>
            <person name="Takazaki Y."/>
            <person name="Terasawa K."/>
            <person name="Tsugane M."/>
            <person name="Tsuji K."/>
            <person name="Ueda S."/>
            <person name="Waki K."/>
            <person name="Yamagata H."/>
            <person name="Yamamoto M."/>
            <person name="Yamamoto S."/>
            <person name="Yamane H."/>
            <person name="Yoshiki S."/>
            <person name="Yoshihara R."/>
            <person name="Yukawa K."/>
            <person name="Zhong H."/>
            <person name="Yano M."/>
            <person name="Yuan Q."/>
            <person name="Ouyang S."/>
            <person name="Liu J."/>
            <person name="Jones K.M."/>
            <person name="Gansberger K."/>
            <person name="Moffat K."/>
            <person name="Hill J."/>
            <person name="Bera J."/>
            <person name="Fadrosh D."/>
            <person name="Jin S."/>
            <person name="Johri S."/>
            <person name="Kim M."/>
            <person name="Overton L."/>
            <person name="Reardon M."/>
            <person name="Tsitrin T."/>
            <person name="Vuong H."/>
            <person name="Weaver B."/>
            <person name="Ciecko A."/>
            <person name="Tallon L."/>
            <person name="Jackson J."/>
            <person name="Pai G."/>
            <person name="Aken S.V."/>
            <person name="Utterback T."/>
            <person name="Reidmuller S."/>
            <person name="Feldblyum T."/>
            <person name="Hsiao J."/>
            <person name="Zismann V."/>
            <person name="Iobst S."/>
            <person name="de Vazeille A.R."/>
            <person name="Buell C.R."/>
            <person name="Ying K."/>
            <person name="Li Y."/>
            <person name="Lu T."/>
            <person name="Huang Y."/>
            <person name="Zhao Q."/>
            <person name="Feng Q."/>
            <person name="Zhang L."/>
            <person name="Zhu J."/>
            <person name="Weng Q."/>
            <person name="Mu J."/>
            <person name="Lu Y."/>
            <person name="Fan D."/>
            <person name="Liu Y."/>
            <person name="Guan J."/>
            <person name="Zhang Y."/>
            <person name="Yu S."/>
            <person name="Liu X."/>
            <person name="Zhang Y."/>
            <person name="Hong G."/>
            <person name="Han B."/>
            <person name="Choisne N."/>
            <person name="Demange N."/>
            <person name="Orjeda G."/>
            <person name="Samain S."/>
            <person name="Cattolico L."/>
            <person name="Pelletier E."/>
            <person name="Couloux A."/>
            <person name="Segurens B."/>
            <person name="Wincker P."/>
            <person name="D'Hont A."/>
            <person name="Scarpelli C."/>
            <person name="Weissenbach J."/>
            <person name="Salanoubat M."/>
            <person name="Quetier F."/>
            <person name="Yu Y."/>
            <person name="Kim H.R."/>
            <person name="Rambo T."/>
            <person name="Currie J."/>
            <person name="Collura K."/>
            <person name="Luo M."/>
            <person name="Yang T."/>
            <person name="Ammiraju J.S.S."/>
            <person name="Engler F."/>
            <person name="Soderlund C."/>
            <person name="Wing R.A."/>
            <person name="Palmer L.E."/>
            <person name="de la Bastide M."/>
            <person name="Spiegel L."/>
            <person name="Nascimento L."/>
            <person name="Zutavern T."/>
            <person name="O'Shaughnessy A."/>
            <person name="Dike S."/>
            <person name="Dedhia N."/>
            <person name="Preston R."/>
            <person name="Balija V."/>
            <person name="McCombie W.R."/>
            <person name="Chow T."/>
            <person name="Chen H."/>
            <person name="Chung M."/>
            <person name="Chen C."/>
            <person name="Shaw J."/>
            <person name="Wu H."/>
            <person name="Hsiao K."/>
            <person name="Chao Y."/>
            <person name="Chu M."/>
            <person name="Cheng C."/>
            <person name="Hour A."/>
            <person name="Lee P."/>
            <person name="Lin S."/>
            <person name="Lin Y."/>
            <person name="Liou J."/>
            <person name="Liu S."/>
            <person name="Hsing Y."/>
            <person name="Raghuvanshi S."/>
            <person name="Mohanty A."/>
            <person name="Bharti A.K."/>
            <person name="Gaur A."/>
            <person name="Gupta V."/>
            <person name="Kumar D."/>
            <person name="Ravi V."/>
            <person name="Vij S."/>
            <person name="Kapur A."/>
            <person name="Khurana P."/>
            <person name="Khurana P."/>
            <person name="Khurana J.P."/>
            <person name="Tyagi A.K."/>
            <person name="Gaikwad K."/>
            <person name="Singh A."/>
            <person name="Dalal V."/>
            <person name="Srivastava S."/>
            <person name="Dixit A."/>
            <person name="Pal A.K."/>
            <person name="Ghazi I.A."/>
            <person name="Yadav M."/>
            <person name="Pandit A."/>
            <person name="Bhargava A."/>
            <person name="Sureshbabu K."/>
            <person name="Batra K."/>
            <person name="Sharma T.R."/>
            <person name="Mohapatra T."/>
            <person name="Singh N.K."/>
            <person name="Messing J."/>
            <person name="Nelson A.B."/>
            <person name="Fuks G."/>
            <person name="Kavchok S."/>
            <person name="Keizer G."/>
            <person name="Linton E."/>
            <person name="Llaca V."/>
            <person name="Song R."/>
            <person name="Tanyolac B."/>
            <person name="Young S."/>
            <person name="Ho-Il K."/>
            <person name="Hahn J.H."/>
            <person name="Sangsakoo G."/>
            <person name="Vanavichit A."/>
            <person name="de Mattos Luiz.A.T."/>
            <person name="Zimmer P.D."/>
            <person name="Malone G."/>
            <person name="Dellagostin O."/>
            <person name="de Oliveira A.C."/>
            <person name="Bevan M."/>
            <person name="Bancroft I."/>
            <person name="Minx P."/>
            <person name="Cordum H."/>
            <person name="Wilson R."/>
            <person name="Cheng Z."/>
            <person name="Jin W."/>
            <person name="Jiang J."/>
            <person name="Leong S.A."/>
            <person name="Iwama H."/>
            <person name="Gojobori T."/>
            <person name="Itoh T."/>
            <person name="Niimura Y."/>
            <person name="Fujii Y."/>
            <person name="Habara T."/>
            <person name="Sakai H."/>
            <person name="Sato Y."/>
            <person name="Wilson G."/>
            <person name="Kumar K."/>
            <person name="McCouch S."/>
            <person name="Juretic N."/>
            <person name="Hoen D."/>
            <person name="Wright S."/>
            <person name="Bruskiewich R."/>
            <person name="Bureau T."/>
            <person name="Miyao A."/>
            <person name="Hirochika H."/>
            <person name="Nishikawa T."/>
            <person name="Kadowaki K."/>
            <person name="Sugiura M."/>
            <person name="Burr B."/>
            <person name="Sasaki T."/>
        </authorList>
    </citation>
    <scope>NUCLEOTIDE SEQUENCE [LARGE SCALE GENOMIC DNA]</scope>
    <source>
        <strain evidence="4">cv. Nipponbare</strain>
    </source>
</reference>
<evidence type="ECO:0000313" key="4">
    <source>
        <dbReference type="Proteomes" id="UP000000763"/>
    </source>
</evidence>
<sequence>MPRALIALASAVLLLVAAVAPPLAAADDGGAGVPGEGKLESAGSAIKSAAANAFGVGSDIGGVPTPRLVLALVIRTSLYHSRWLIYTQTPSTTTTHILHQRTHIDRARRLQPRAPSPPHDRRAHMSRQQAAPPLALASALLLLLAAAAAVAPLGAAADGGLVQGGGEVARSAANTLAVGADPDPASADGIPADRAPDAHAGAHEEARRHPEDAVATTLDMAAGDT</sequence>
<dbReference type="Proteomes" id="UP000000763">
    <property type="component" value="Chromosome 9"/>
</dbReference>
<evidence type="ECO:0000256" key="1">
    <source>
        <dbReference type="SAM" id="MobiDB-lite"/>
    </source>
</evidence>
<feature type="region of interest" description="Disordered" evidence="1">
    <location>
        <begin position="179"/>
        <end position="225"/>
    </location>
</feature>
<dbReference type="AlphaFoldDB" id="Q651Y3"/>
<proteinExistence type="predicted"/>
<evidence type="ECO:0000313" key="3">
    <source>
        <dbReference type="EMBL" id="BAD46384.1"/>
    </source>
</evidence>
<keyword evidence="2" id="KW-0732">Signal</keyword>
<feature type="signal peptide" evidence="2">
    <location>
        <begin position="1"/>
        <end position="26"/>
    </location>
</feature>
<evidence type="ECO:0000256" key="2">
    <source>
        <dbReference type="SAM" id="SignalP"/>
    </source>
</evidence>
<feature type="chain" id="PRO_5004267433" evidence="2">
    <location>
        <begin position="27"/>
        <end position="225"/>
    </location>
</feature>
<name>Q651Y3_ORYSJ</name>
<organism evidence="3 4">
    <name type="scientific">Oryza sativa subsp. japonica</name>
    <name type="common">Rice</name>
    <dbReference type="NCBI Taxonomy" id="39947"/>
    <lineage>
        <taxon>Eukaryota</taxon>
        <taxon>Viridiplantae</taxon>
        <taxon>Streptophyta</taxon>
        <taxon>Embryophyta</taxon>
        <taxon>Tracheophyta</taxon>
        <taxon>Spermatophyta</taxon>
        <taxon>Magnoliopsida</taxon>
        <taxon>Liliopsida</taxon>
        <taxon>Poales</taxon>
        <taxon>Poaceae</taxon>
        <taxon>BOP clade</taxon>
        <taxon>Oryzoideae</taxon>
        <taxon>Oryzeae</taxon>
        <taxon>Oryzinae</taxon>
        <taxon>Oryza</taxon>
        <taxon>Oryza sativa</taxon>
    </lineage>
</organism>
<accession>Q651Y3</accession>
<feature type="region of interest" description="Disordered" evidence="1">
    <location>
        <begin position="102"/>
        <end position="128"/>
    </location>
</feature>
<dbReference type="EMBL" id="AP005759">
    <property type="protein sequence ID" value="BAD46384.1"/>
    <property type="molecule type" value="Genomic_DNA"/>
</dbReference>
<protein>
    <submittedName>
        <fullName evidence="3">Uncharacterized protein</fullName>
    </submittedName>
</protein>
<gene>
    <name evidence="3" type="primary">P0556A05.24</name>
</gene>
<feature type="compositionally biased region" description="Basic and acidic residues" evidence="1">
    <location>
        <begin position="194"/>
        <end position="212"/>
    </location>
</feature>
<reference evidence="4" key="2">
    <citation type="journal article" date="2008" name="Nucleic Acids Res.">
        <title>The rice annotation project database (RAP-DB): 2008 update.</title>
        <authorList>
            <consortium name="The rice annotation project (RAP)"/>
        </authorList>
    </citation>
    <scope>GENOME REANNOTATION</scope>
    <source>
        <strain evidence="4">cv. Nipponbare</strain>
    </source>
</reference>